<reference evidence="1" key="1">
    <citation type="submission" date="2023-04" db="EMBL/GenBank/DDBJ databases">
        <authorList>
            <person name="Vijverberg K."/>
            <person name="Xiong W."/>
            <person name="Schranz E."/>
        </authorList>
    </citation>
    <scope>NUCLEOTIDE SEQUENCE</scope>
</reference>
<dbReference type="EMBL" id="OX465080">
    <property type="protein sequence ID" value="CAI9282234.1"/>
    <property type="molecule type" value="Genomic_DNA"/>
</dbReference>
<proteinExistence type="predicted"/>
<dbReference type="Proteomes" id="UP001177003">
    <property type="component" value="Chromosome 4"/>
</dbReference>
<organism evidence="1 2">
    <name type="scientific">Lactuca saligna</name>
    <name type="common">Willowleaf lettuce</name>
    <dbReference type="NCBI Taxonomy" id="75948"/>
    <lineage>
        <taxon>Eukaryota</taxon>
        <taxon>Viridiplantae</taxon>
        <taxon>Streptophyta</taxon>
        <taxon>Embryophyta</taxon>
        <taxon>Tracheophyta</taxon>
        <taxon>Spermatophyta</taxon>
        <taxon>Magnoliopsida</taxon>
        <taxon>eudicotyledons</taxon>
        <taxon>Gunneridae</taxon>
        <taxon>Pentapetalae</taxon>
        <taxon>asterids</taxon>
        <taxon>campanulids</taxon>
        <taxon>Asterales</taxon>
        <taxon>Asteraceae</taxon>
        <taxon>Cichorioideae</taxon>
        <taxon>Cichorieae</taxon>
        <taxon>Lactucinae</taxon>
        <taxon>Lactuca</taxon>
    </lineage>
</organism>
<accession>A0AA36E3M7</accession>
<dbReference type="AlphaFoldDB" id="A0AA36E3M7"/>
<protein>
    <submittedName>
        <fullName evidence="1">Uncharacterized protein</fullName>
    </submittedName>
</protein>
<evidence type="ECO:0000313" key="1">
    <source>
        <dbReference type="EMBL" id="CAI9282234.1"/>
    </source>
</evidence>
<sequence>MTKPLNATPMGSPVAVQNGRKGDLISDRLPLVHYLLLRQPPIVKMKGTEATVLLSSGNEGYSIYPTTITQGGKYFGPLLIGEERNTKIVRKWPMNLNRSQGRDAIGSGKSLIFFSLVVMFQA</sequence>
<keyword evidence="2" id="KW-1185">Reference proteome</keyword>
<gene>
    <name evidence="1" type="ORF">LSALG_LOCUS21883</name>
</gene>
<evidence type="ECO:0000313" key="2">
    <source>
        <dbReference type="Proteomes" id="UP001177003"/>
    </source>
</evidence>
<name>A0AA36E3M7_LACSI</name>